<feature type="region of interest" description="Disordered" evidence="1">
    <location>
        <begin position="1"/>
        <end position="107"/>
    </location>
</feature>
<accession>A0A6C0EZD7</accession>
<sequence length="307" mass="33351">MSSNAALSAARRRRSNPLSAGNVGGPGVPGGPPANRILQRMGGAPQAPQRMMTPQFQQQQQQQQRPGPSQQQQMRRPPQQQPPQQQQKMQQQNALPPLPPPNKNAGQLFGIPLHPLIMFQTHDNKLNEHDLMINDCFDQLKEIETRLVVVESSGGGGNHPVVTAEPPTSSGAAATDLNELMNDGVFINGIVDNIMTTTNFASIVENIIPLKEENEMLKRRISDQEAKSDQMHMFIQHLEERLKSIENELSQPYEEFPAPTTATEAVAETVVEAASVAELVAESINDIILSTATTSSTASSTASSTLA</sequence>
<feature type="compositionally biased region" description="Low complexity" evidence="1">
    <location>
        <begin position="48"/>
        <end position="92"/>
    </location>
</feature>
<proteinExistence type="predicted"/>
<reference evidence="2" key="1">
    <citation type="journal article" date="2020" name="Nature">
        <title>Giant virus diversity and host interactions through global metagenomics.</title>
        <authorList>
            <person name="Schulz F."/>
            <person name="Roux S."/>
            <person name="Paez-Espino D."/>
            <person name="Jungbluth S."/>
            <person name="Walsh D.A."/>
            <person name="Denef V.J."/>
            <person name="McMahon K.D."/>
            <person name="Konstantinidis K.T."/>
            <person name="Eloe-Fadrosh E.A."/>
            <person name="Kyrpides N.C."/>
            <person name="Woyke T."/>
        </authorList>
    </citation>
    <scope>NUCLEOTIDE SEQUENCE</scope>
    <source>
        <strain evidence="2">GVMAG-M-3300009163-63</strain>
    </source>
</reference>
<protein>
    <submittedName>
        <fullName evidence="2">Uncharacterized protein</fullName>
    </submittedName>
</protein>
<organism evidence="2">
    <name type="scientific">viral metagenome</name>
    <dbReference type="NCBI Taxonomy" id="1070528"/>
    <lineage>
        <taxon>unclassified sequences</taxon>
        <taxon>metagenomes</taxon>
        <taxon>organismal metagenomes</taxon>
    </lineage>
</organism>
<evidence type="ECO:0000313" key="2">
    <source>
        <dbReference type="EMBL" id="QHT34566.1"/>
    </source>
</evidence>
<dbReference type="SUPFAM" id="SSF81995">
    <property type="entry name" value="beta-sandwich domain of Sec23/24"/>
    <property type="match status" value="1"/>
</dbReference>
<evidence type="ECO:0000256" key="1">
    <source>
        <dbReference type="SAM" id="MobiDB-lite"/>
    </source>
</evidence>
<dbReference type="EMBL" id="MN739002">
    <property type="protein sequence ID" value="QHT34566.1"/>
    <property type="molecule type" value="Genomic_DNA"/>
</dbReference>
<name>A0A6C0EZD7_9ZZZZ</name>
<dbReference type="AlphaFoldDB" id="A0A6C0EZD7"/>